<gene>
    <name evidence="2" type="ORF">GCM10010979_04680</name>
</gene>
<dbReference type="Proteomes" id="UP000606922">
    <property type="component" value="Unassembled WGS sequence"/>
</dbReference>
<evidence type="ECO:0000313" key="3">
    <source>
        <dbReference type="Proteomes" id="UP000606922"/>
    </source>
</evidence>
<feature type="transmembrane region" description="Helical" evidence="1">
    <location>
        <begin position="7"/>
        <end position="29"/>
    </location>
</feature>
<keyword evidence="1" id="KW-0812">Transmembrane</keyword>
<dbReference type="SUPFAM" id="SSF48452">
    <property type="entry name" value="TPR-like"/>
    <property type="match status" value="1"/>
</dbReference>
<feature type="transmembrane region" description="Helical" evidence="1">
    <location>
        <begin position="35"/>
        <end position="55"/>
    </location>
</feature>
<sequence>MRGRIAAITMAVLLVIYLGFVVNYAFVLIGTGVGVAIAMGIALLVLPLIAAWLLYREIAFVLRGERLVRVMGAAGELPVDDLPRLPSGRADSAAADAQFPAYKAAVEQHPDSWRAWLLLGLAYDASGDRSRARWATREAIKLERSAG</sequence>
<reference evidence="2" key="2">
    <citation type="submission" date="2020-09" db="EMBL/GenBank/DDBJ databases">
        <authorList>
            <person name="Sun Q."/>
            <person name="Zhou Y."/>
        </authorList>
    </citation>
    <scope>NUCLEOTIDE SEQUENCE</scope>
    <source>
        <strain evidence="2">CGMCC 1.12813</strain>
    </source>
</reference>
<evidence type="ECO:0000256" key="1">
    <source>
        <dbReference type="SAM" id="Phobius"/>
    </source>
</evidence>
<proteinExistence type="predicted"/>
<comment type="caution">
    <text evidence="2">The sequence shown here is derived from an EMBL/GenBank/DDBJ whole genome shotgun (WGS) entry which is preliminary data.</text>
</comment>
<reference evidence="2" key="1">
    <citation type="journal article" date="2014" name="Int. J. Syst. Evol. Microbiol.">
        <title>Complete genome sequence of Corynebacterium casei LMG S-19264T (=DSM 44701T), isolated from a smear-ripened cheese.</title>
        <authorList>
            <consortium name="US DOE Joint Genome Institute (JGI-PGF)"/>
            <person name="Walter F."/>
            <person name="Albersmeier A."/>
            <person name="Kalinowski J."/>
            <person name="Ruckert C."/>
        </authorList>
    </citation>
    <scope>NUCLEOTIDE SEQUENCE</scope>
    <source>
        <strain evidence="2">CGMCC 1.12813</strain>
    </source>
</reference>
<accession>A0A916SC83</accession>
<protein>
    <recommendedName>
        <fullName evidence="4">Tetratricopeptide repeat protein</fullName>
    </recommendedName>
</protein>
<dbReference type="InterPro" id="IPR011990">
    <property type="entry name" value="TPR-like_helical_dom_sf"/>
</dbReference>
<evidence type="ECO:0000313" key="2">
    <source>
        <dbReference type="EMBL" id="GGA93212.1"/>
    </source>
</evidence>
<name>A0A916SC83_9MICO</name>
<organism evidence="2 3">
    <name type="scientific">Conyzicola nivalis</name>
    <dbReference type="NCBI Taxonomy" id="1477021"/>
    <lineage>
        <taxon>Bacteria</taxon>
        <taxon>Bacillati</taxon>
        <taxon>Actinomycetota</taxon>
        <taxon>Actinomycetes</taxon>
        <taxon>Micrococcales</taxon>
        <taxon>Microbacteriaceae</taxon>
        <taxon>Conyzicola</taxon>
    </lineage>
</organism>
<evidence type="ECO:0008006" key="4">
    <source>
        <dbReference type="Google" id="ProtNLM"/>
    </source>
</evidence>
<dbReference type="Gene3D" id="1.25.40.10">
    <property type="entry name" value="Tetratricopeptide repeat domain"/>
    <property type="match status" value="1"/>
</dbReference>
<keyword evidence="1" id="KW-0472">Membrane</keyword>
<keyword evidence="3" id="KW-1185">Reference proteome</keyword>
<dbReference type="EMBL" id="BMGB01000001">
    <property type="protein sequence ID" value="GGA93212.1"/>
    <property type="molecule type" value="Genomic_DNA"/>
</dbReference>
<dbReference type="RefSeq" id="WP_373282403.1">
    <property type="nucleotide sequence ID" value="NZ_BMGB01000001.1"/>
</dbReference>
<keyword evidence="1" id="KW-1133">Transmembrane helix</keyword>
<dbReference type="AlphaFoldDB" id="A0A916SC83"/>